<dbReference type="OrthoDB" id="312208at2759"/>
<dbReference type="Proteomes" id="UP000039865">
    <property type="component" value="Unassembled WGS sequence"/>
</dbReference>
<dbReference type="PANTHER" id="PTHR11649:SF13">
    <property type="entry name" value="ENGB-TYPE G DOMAIN-CONTAINING PROTEIN"/>
    <property type="match status" value="1"/>
</dbReference>
<dbReference type="PANTHER" id="PTHR11649">
    <property type="entry name" value="MSS1/TRME-RELATED GTP-BINDING PROTEIN"/>
    <property type="match status" value="1"/>
</dbReference>
<dbReference type="GO" id="GO:0005525">
    <property type="term" value="F:GTP binding"/>
    <property type="evidence" value="ECO:0007669"/>
    <property type="project" value="InterPro"/>
</dbReference>
<feature type="domain" description="Tr-type G" evidence="1">
    <location>
        <begin position="23"/>
        <end position="121"/>
    </location>
</feature>
<dbReference type="Pfam" id="PF00009">
    <property type="entry name" value="GTP_EFTU"/>
    <property type="match status" value="1"/>
</dbReference>
<dbReference type="GO" id="GO:0003924">
    <property type="term" value="F:GTPase activity"/>
    <property type="evidence" value="ECO:0007669"/>
    <property type="project" value="InterPro"/>
</dbReference>
<dbReference type="InterPro" id="IPR027417">
    <property type="entry name" value="P-loop_NTPase"/>
</dbReference>
<dbReference type="InterPro" id="IPR000795">
    <property type="entry name" value="T_Tr_GTP-bd_dom"/>
</dbReference>
<organism evidence="2 3">
    <name type="scientific">Stylonychia lemnae</name>
    <name type="common">Ciliate</name>
    <dbReference type="NCBI Taxonomy" id="5949"/>
    <lineage>
        <taxon>Eukaryota</taxon>
        <taxon>Sar</taxon>
        <taxon>Alveolata</taxon>
        <taxon>Ciliophora</taxon>
        <taxon>Intramacronucleata</taxon>
        <taxon>Spirotrichea</taxon>
        <taxon>Stichotrichia</taxon>
        <taxon>Sporadotrichida</taxon>
        <taxon>Oxytrichidae</taxon>
        <taxon>Stylonychinae</taxon>
        <taxon>Stylonychia</taxon>
    </lineage>
</organism>
<gene>
    <name evidence="2" type="primary">Contig8597.g9173</name>
    <name evidence="2" type="ORF">STYLEM_19654</name>
</gene>
<name>A0A078B7M5_STYLE</name>
<dbReference type="Gene3D" id="3.40.50.300">
    <property type="entry name" value="P-loop containing nucleotide triphosphate hydrolases"/>
    <property type="match status" value="1"/>
</dbReference>
<reference evidence="2 3" key="1">
    <citation type="submission" date="2014-06" db="EMBL/GenBank/DDBJ databases">
        <authorList>
            <person name="Swart Estienne"/>
        </authorList>
    </citation>
    <scope>NUCLEOTIDE SEQUENCE [LARGE SCALE GENOMIC DNA]</scope>
    <source>
        <strain evidence="2 3">130c</strain>
    </source>
</reference>
<evidence type="ECO:0000259" key="1">
    <source>
        <dbReference type="Pfam" id="PF00009"/>
    </source>
</evidence>
<evidence type="ECO:0000313" key="2">
    <source>
        <dbReference type="EMBL" id="CDW90510.1"/>
    </source>
</evidence>
<keyword evidence="3" id="KW-1185">Reference proteome</keyword>
<evidence type="ECO:0000313" key="3">
    <source>
        <dbReference type="Proteomes" id="UP000039865"/>
    </source>
</evidence>
<protein>
    <submittedName>
        <fullName evidence="2">Gtp-binding protein</fullName>
    </submittedName>
</protein>
<dbReference type="EMBL" id="CCKQ01018535">
    <property type="protein sequence ID" value="CDW90510.1"/>
    <property type="molecule type" value="Genomic_DNA"/>
</dbReference>
<dbReference type="InParanoid" id="A0A078B7M5"/>
<dbReference type="AlphaFoldDB" id="A0A078B7M5"/>
<sequence>MGQKLADASKTPGKTQNLFFFRNEMLKAHIVDCPGYGYAEAADSQKEYLHRLVLLIDMSVGLMDSDKVLIDMLSNSHKPFMIVLTKADKVKEQDIPVRMQEVADFMRKAGSICSPIVHIVCARYKYTLSENFRDGYGLQEFMANLIYILQMSILRKPT</sequence>
<accession>A0A078B7M5</accession>
<dbReference type="SUPFAM" id="SSF52540">
    <property type="entry name" value="P-loop containing nucleoside triphosphate hydrolases"/>
    <property type="match status" value="1"/>
</dbReference>
<proteinExistence type="predicted"/>